<name>A0A7J7FJD5_DICBM</name>
<dbReference type="SMART" id="SM00213">
    <property type="entry name" value="UBQ"/>
    <property type="match status" value="1"/>
</dbReference>
<dbReference type="SUPFAM" id="SSF54236">
    <property type="entry name" value="Ubiquitin-like"/>
    <property type="match status" value="1"/>
</dbReference>
<sequence length="103" mass="10829">MGTKETGGSTSGPYREPEADLTTVADMQLFVRARELHTLEVTDLETVAQIKARVASLEGLPPEDKVVLPAGSPLQDAATLGQCGVEALTTLEVVGRMLGGFAF</sequence>
<evidence type="ECO:0000256" key="2">
    <source>
        <dbReference type="ARBA" id="ARBA00024114"/>
    </source>
</evidence>
<keyword evidence="5" id="KW-1185">Reference proteome</keyword>
<dbReference type="CDD" id="cd01793">
    <property type="entry name" value="Ubl_FUBI"/>
    <property type="match status" value="1"/>
</dbReference>
<reference evidence="4 5" key="1">
    <citation type="journal article" date="2020" name="Mol. Biol. Evol.">
        <title>Interspecific Gene Flow and the Evolution of Specialization in Black and White Rhinoceros.</title>
        <authorList>
            <person name="Moodley Y."/>
            <person name="Westbury M.V."/>
            <person name="Russo I.M."/>
            <person name="Gopalakrishnan S."/>
            <person name="Rakotoarivelo A."/>
            <person name="Olsen R.A."/>
            <person name="Prost S."/>
            <person name="Tunstall T."/>
            <person name="Ryder O.A."/>
            <person name="Dalen L."/>
            <person name="Bruford M.W."/>
        </authorList>
    </citation>
    <scope>NUCLEOTIDE SEQUENCE [LARGE SCALE GENOMIC DNA]</scope>
    <source>
        <strain evidence="4">SBR-YM</strain>
        <tissue evidence="4">Skin</tissue>
    </source>
</reference>
<dbReference type="InterPro" id="IPR039415">
    <property type="entry name" value="FUBI"/>
</dbReference>
<feature type="domain" description="Ubiquitin-like" evidence="3">
    <location>
        <begin position="27"/>
        <end position="100"/>
    </location>
</feature>
<dbReference type="InterPro" id="IPR019956">
    <property type="entry name" value="Ubiquitin_dom"/>
</dbReference>
<dbReference type="PROSITE" id="PS50053">
    <property type="entry name" value="UBIQUITIN_2"/>
    <property type="match status" value="1"/>
</dbReference>
<evidence type="ECO:0000313" key="5">
    <source>
        <dbReference type="Proteomes" id="UP000551758"/>
    </source>
</evidence>
<protein>
    <recommendedName>
        <fullName evidence="2">Ubiquitin-like protein FUBI</fullName>
    </recommendedName>
</protein>
<dbReference type="PRINTS" id="PR00348">
    <property type="entry name" value="UBIQUITIN"/>
</dbReference>
<comment type="similarity">
    <text evidence="1">Belongs to the ubiquitin family.</text>
</comment>
<evidence type="ECO:0000259" key="3">
    <source>
        <dbReference type="PROSITE" id="PS50053"/>
    </source>
</evidence>
<evidence type="ECO:0000313" key="4">
    <source>
        <dbReference type="EMBL" id="KAF5928173.1"/>
    </source>
</evidence>
<dbReference type="FunFam" id="3.10.20.90:FF:000114">
    <property type="entry name" value="40S ribosomal protein S30"/>
    <property type="match status" value="1"/>
</dbReference>
<dbReference type="Gene3D" id="3.10.20.90">
    <property type="entry name" value="Phosphatidylinositol 3-kinase Catalytic Subunit, Chain A, domain 1"/>
    <property type="match status" value="1"/>
</dbReference>
<evidence type="ECO:0000256" key="1">
    <source>
        <dbReference type="ARBA" id="ARBA00008430"/>
    </source>
</evidence>
<comment type="caution">
    <text evidence="4">The sequence shown here is derived from an EMBL/GenBank/DDBJ whole genome shotgun (WGS) entry which is preliminary data.</text>
</comment>
<dbReference type="InterPro" id="IPR000626">
    <property type="entry name" value="Ubiquitin-like_dom"/>
</dbReference>
<dbReference type="InterPro" id="IPR029071">
    <property type="entry name" value="Ubiquitin-like_domsf"/>
</dbReference>
<dbReference type="Proteomes" id="UP000551758">
    <property type="component" value="Unassembled WGS sequence"/>
</dbReference>
<dbReference type="AlphaFoldDB" id="A0A7J7FJD5"/>
<accession>A0A7J7FJD5</accession>
<organism evidence="4 5">
    <name type="scientific">Diceros bicornis minor</name>
    <name type="common">South-central black rhinoceros</name>
    <dbReference type="NCBI Taxonomy" id="77932"/>
    <lineage>
        <taxon>Eukaryota</taxon>
        <taxon>Metazoa</taxon>
        <taxon>Chordata</taxon>
        <taxon>Craniata</taxon>
        <taxon>Vertebrata</taxon>
        <taxon>Euteleostomi</taxon>
        <taxon>Mammalia</taxon>
        <taxon>Eutheria</taxon>
        <taxon>Laurasiatheria</taxon>
        <taxon>Perissodactyla</taxon>
        <taxon>Rhinocerotidae</taxon>
        <taxon>Diceros</taxon>
    </lineage>
</organism>
<gene>
    <name evidence="4" type="ORF">HPG69_018410</name>
</gene>
<dbReference type="Pfam" id="PF00240">
    <property type="entry name" value="ubiquitin"/>
    <property type="match status" value="1"/>
</dbReference>
<proteinExistence type="inferred from homology"/>
<dbReference type="EMBL" id="JACDTQ010000423">
    <property type="protein sequence ID" value="KAF5928173.1"/>
    <property type="molecule type" value="Genomic_DNA"/>
</dbReference>